<dbReference type="InterPro" id="IPR001623">
    <property type="entry name" value="DnaJ_domain"/>
</dbReference>
<gene>
    <name evidence="5" type="ORF">HELGO_WM13367</name>
</gene>
<name>A0A6S6SQS4_9BACT</name>
<dbReference type="CDD" id="cd06257">
    <property type="entry name" value="DnaJ"/>
    <property type="match status" value="1"/>
</dbReference>
<dbReference type="AlphaFoldDB" id="A0A6S6SQS4"/>
<dbReference type="SUPFAM" id="SSF47144">
    <property type="entry name" value="HSC20 (HSCB), C-terminal oligomerisation domain"/>
    <property type="match status" value="1"/>
</dbReference>
<evidence type="ECO:0000256" key="1">
    <source>
        <dbReference type="ARBA" id="ARBA00010476"/>
    </source>
</evidence>
<dbReference type="InterPro" id="IPR009073">
    <property type="entry name" value="HscB_oligo_C"/>
</dbReference>
<evidence type="ECO:0000259" key="4">
    <source>
        <dbReference type="PROSITE" id="PS50076"/>
    </source>
</evidence>
<accession>A0A6S6SQS4</accession>
<dbReference type="SMART" id="SM00271">
    <property type="entry name" value="DnaJ"/>
    <property type="match status" value="1"/>
</dbReference>
<dbReference type="PANTHER" id="PTHR14021:SF15">
    <property type="entry name" value="IRON-SULFUR CLUSTER CO-CHAPERONE PROTEIN HSCB"/>
    <property type="match status" value="1"/>
</dbReference>
<dbReference type="PROSITE" id="PS50076">
    <property type="entry name" value="DNAJ_2"/>
    <property type="match status" value="1"/>
</dbReference>
<dbReference type="EMBL" id="CACVAQ010000138">
    <property type="protein sequence ID" value="CAA6807920.1"/>
    <property type="molecule type" value="Genomic_DNA"/>
</dbReference>
<dbReference type="Pfam" id="PF07743">
    <property type="entry name" value="HSCB_C"/>
    <property type="match status" value="1"/>
</dbReference>
<sequence length="173" mass="20722">MNYFEFYDLPISFNLDQALLRRQFLTLSKKYHPDFYTLESEEKQEEILGLSTRNNEAYKLLKDQEQRIKYVLELKGLLGKDIKTELPQSFLMDMMDINERVMDLQFDYDKTTHQSIQAEVDAKEKELFEGIQTIFDAYDDAAATAEQLEQVKDYYLQNRYLKRLKENMLKLIE</sequence>
<dbReference type="GO" id="GO:0044571">
    <property type="term" value="P:[2Fe-2S] cluster assembly"/>
    <property type="evidence" value="ECO:0007669"/>
    <property type="project" value="InterPro"/>
</dbReference>
<reference evidence="5" key="1">
    <citation type="submission" date="2020-01" db="EMBL/GenBank/DDBJ databases">
        <authorList>
            <person name="Meier V. D."/>
            <person name="Meier V D."/>
        </authorList>
    </citation>
    <scope>NUCLEOTIDE SEQUENCE</scope>
    <source>
        <strain evidence="5">HLG_WM_MAG_10</strain>
    </source>
</reference>
<dbReference type="GO" id="GO:0051087">
    <property type="term" value="F:protein-folding chaperone binding"/>
    <property type="evidence" value="ECO:0007669"/>
    <property type="project" value="InterPro"/>
</dbReference>
<dbReference type="InterPro" id="IPR036869">
    <property type="entry name" value="J_dom_sf"/>
</dbReference>
<evidence type="ECO:0000313" key="5">
    <source>
        <dbReference type="EMBL" id="CAA6807920.1"/>
    </source>
</evidence>
<comment type="function">
    <text evidence="3">Co-chaperone involved in the maturation of iron-sulfur cluster-containing proteins. Seems to help targeting proteins to be folded toward HscA.</text>
</comment>
<protein>
    <submittedName>
        <fullName evidence="5">Chaperone protein HscB</fullName>
    </submittedName>
</protein>
<organism evidence="5">
    <name type="scientific">uncultured Aureispira sp</name>
    <dbReference type="NCBI Taxonomy" id="1331704"/>
    <lineage>
        <taxon>Bacteria</taxon>
        <taxon>Pseudomonadati</taxon>
        <taxon>Bacteroidota</taxon>
        <taxon>Saprospiria</taxon>
        <taxon>Saprospirales</taxon>
        <taxon>Saprospiraceae</taxon>
        <taxon>Aureispira</taxon>
        <taxon>environmental samples</taxon>
    </lineage>
</organism>
<dbReference type="GO" id="GO:0001671">
    <property type="term" value="F:ATPase activator activity"/>
    <property type="evidence" value="ECO:0007669"/>
    <property type="project" value="InterPro"/>
</dbReference>
<dbReference type="GO" id="GO:0051259">
    <property type="term" value="P:protein complex oligomerization"/>
    <property type="evidence" value="ECO:0007669"/>
    <property type="project" value="InterPro"/>
</dbReference>
<evidence type="ECO:0000256" key="3">
    <source>
        <dbReference type="ARBA" id="ARBA00025596"/>
    </source>
</evidence>
<dbReference type="InterPro" id="IPR036386">
    <property type="entry name" value="HscB_C_sf"/>
</dbReference>
<feature type="domain" description="J" evidence="4">
    <location>
        <begin position="2"/>
        <end position="76"/>
    </location>
</feature>
<dbReference type="Gene3D" id="1.10.287.110">
    <property type="entry name" value="DnaJ domain"/>
    <property type="match status" value="1"/>
</dbReference>
<dbReference type="InterPro" id="IPR004640">
    <property type="entry name" value="HscB"/>
</dbReference>
<dbReference type="PANTHER" id="PTHR14021">
    <property type="entry name" value="IRON-SULFUR CLUSTER CO-CHAPERONE PROTEIN HSCB"/>
    <property type="match status" value="1"/>
</dbReference>
<dbReference type="SUPFAM" id="SSF46565">
    <property type="entry name" value="Chaperone J-domain"/>
    <property type="match status" value="1"/>
</dbReference>
<evidence type="ECO:0000256" key="2">
    <source>
        <dbReference type="ARBA" id="ARBA00023186"/>
    </source>
</evidence>
<comment type="similarity">
    <text evidence="1">Belongs to the HscB family.</text>
</comment>
<dbReference type="Gene3D" id="1.20.1280.20">
    <property type="entry name" value="HscB, C-terminal domain"/>
    <property type="match status" value="1"/>
</dbReference>
<keyword evidence="2" id="KW-0143">Chaperone</keyword>
<proteinExistence type="inferred from homology"/>